<feature type="region of interest" description="Disordered" evidence="1">
    <location>
        <begin position="18"/>
        <end position="119"/>
    </location>
</feature>
<feature type="compositionally biased region" description="Polar residues" evidence="1">
    <location>
        <begin position="87"/>
        <end position="97"/>
    </location>
</feature>
<protein>
    <submittedName>
        <fullName evidence="2">Uncharacterized protein</fullName>
    </submittedName>
</protein>
<evidence type="ECO:0000313" key="3">
    <source>
        <dbReference type="Proteomes" id="UP001571476"/>
    </source>
</evidence>
<evidence type="ECO:0000256" key="1">
    <source>
        <dbReference type="SAM" id="MobiDB-lite"/>
    </source>
</evidence>
<comment type="caution">
    <text evidence="2">The sequence shown here is derived from an EMBL/GenBank/DDBJ whole genome shotgun (WGS) entry which is preliminary data.</text>
</comment>
<name>A0ABV4SYM1_9ACTN</name>
<keyword evidence="3" id="KW-1185">Reference proteome</keyword>
<dbReference type="RefSeq" id="WP_372566345.1">
    <property type="nucleotide sequence ID" value="NZ_JBGOSP010000036.1"/>
</dbReference>
<proteinExistence type="predicted"/>
<gene>
    <name evidence="2" type="ORF">ACEG43_40115</name>
</gene>
<sequence length="119" mass="12476">MDVVACVPVHQVQLGERALHDPPLGARAGAVPDGATGSRRRSVAEHHIGRRRARRACPTPAAPPEAAHKSQTVIDNPATRQGGGINSGQHSEITLTDSKIADNLPDNTAEDTPARGQNT</sequence>
<organism evidence="2 3">
    <name type="scientific">Streptomyces aureus</name>
    <dbReference type="NCBI Taxonomy" id="193461"/>
    <lineage>
        <taxon>Bacteria</taxon>
        <taxon>Bacillati</taxon>
        <taxon>Actinomycetota</taxon>
        <taxon>Actinomycetes</taxon>
        <taxon>Kitasatosporales</taxon>
        <taxon>Streptomycetaceae</taxon>
        <taxon>Streptomyces</taxon>
    </lineage>
</organism>
<accession>A0ABV4SYM1</accession>
<dbReference type="Proteomes" id="UP001571476">
    <property type="component" value="Unassembled WGS sequence"/>
</dbReference>
<reference evidence="2 3" key="1">
    <citation type="submission" date="2024-08" db="EMBL/GenBank/DDBJ databases">
        <title>Genome sequence of Streptomyces aureus CACIA-1.46HGO.</title>
        <authorList>
            <person name="Evangelista-Martinez Z."/>
        </authorList>
    </citation>
    <scope>NUCLEOTIDE SEQUENCE [LARGE SCALE GENOMIC DNA]</scope>
    <source>
        <strain evidence="2 3">CACIA-1.46HGO</strain>
    </source>
</reference>
<evidence type="ECO:0000313" key="2">
    <source>
        <dbReference type="EMBL" id="MFA3842324.1"/>
    </source>
</evidence>
<dbReference type="EMBL" id="JBGOSP010000036">
    <property type="protein sequence ID" value="MFA3842324.1"/>
    <property type="molecule type" value="Genomic_DNA"/>
</dbReference>